<accession>A0A383D9F6</accession>
<dbReference type="Gene3D" id="1.20.1530.20">
    <property type="match status" value="1"/>
</dbReference>
<protein>
    <recommendedName>
        <fullName evidence="3">Bile acid:sodium symporter</fullName>
    </recommendedName>
</protein>
<evidence type="ECO:0000256" key="1">
    <source>
        <dbReference type="SAM" id="Phobius"/>
    </source>
</evidence>
<name>A0A383D9F6_9ZZZZ</name>
<gene>
    <name evidence="2" type="ORF">METZ01_LOCUS493773</name>
</gene>
<feature type="transmembrane region" description="Helical" evidence="1">
    <location>
        <begin position="88"/>
        <end position="106"/>
    </location>
</feature>
<feature type="transmembrane region" description="Helical" evidence="1">
    <location>
        <begin position="58"/>
        <end position="76"/>
    </location>
</feature>
<feature type="non-terminal residue" evidence="2">
    <location>
        <position position="1"/>
    </location>
</feature>
<dbReference type="EMBL" id="UINC01215295">
    <property type="protein sequence ID" value="SVE40919.1"/>
    <property type="molecule type" value="Genomic_DNA"/>
</dbReference>
<reference evidence="2" key="1">
    <citation type="submission" date="2018-05" db="EMBL/GenBank/DDBJ databases">
        <authorList>
            <person name="Lanie J.A."/>
            <person name="Ng W.-L."/>
            <person name="Kazmierczak K.M."/>
            <person name="Andrzejewski T.M."/>
            <person name="Davidsen T.M."/>
            <person name="Wayne K.J."/>
            <person name="Tettelin H."/>
            <person name="Glass J.I."/>
            <person name="Rusch D."/>
            <person name="Podicherti R."/>
            <person name="Tsui H.-C.T."/>
            <person name="Winkler M.E."/>
        </authorList>
    </citation>
    <scope>NUCLEOTIDE SEQUENCE</scope>
</reference>
<keyword evidence="1" id="KW-0812">Transmembrane</keyword>
<evidence type="ECO:0000313" key="2">
    <source>
        <dbReference type="EMBL" id="SVE40919.1"/>
    </source>
</evidence>
<keyword evidence="1" id="KW-1133">Transmembrane helix</keyword>
<evidence type="ECO:0008006" key="3">
    <source>
        <dbReference type="Google" id="ProtNLM"/>
    </source>
</evidence>
<keyword evidence="1" id="KW-0472">Membrane</keyword>
<proteinExistence type="predicted"/>
<dbReference type="InterPro" id="IPR038770">
    <property type="entry name" value="Na+/solute_symporter_sf"/>
</dbReference>
<feature type="transmembrane region" description="Helical" evidence="1">
    <location>
        <begin position="18"/>
        <end position="37"/>
    </location>
</feature>
<dbReference type="AlphaFoldDB" id="A0A383D9F6"/>
<organism evidence="2">
    <name type="scientific">marine metagenome</name>
    <dbReference type="NCBI Taxonomy" id="408172"/>
    <lineage>
        <taxon>unclassified sequences</taxon>
        <taxon>metagenomes</taxon>
        <taxon>ecological metagenomes</taxon>
    </lineage>
</organism>
<sequence length="116" mass="12211">IIVLAAIASEWGTLMDNIGTLGPAVIALNVLMLTIGYQSAKLLDLKEIRATTVSIESGIQNATVGITVGGLILAAPDGGLSTLSLPSGVYGVLMYLVIAPFLYWRIKSTEIRVHSE</sequence>